<evidence type="ECO:0000259" key="3">
    <source>
        <dbReference type="PROSITE" id="PS50102"/>
    </source>
</evidence>
<dbReference type="InterPro" id="IPR000504">
    <property type="entry name" value="RRM_dom"/>
</dbReference>
<keyword evidence="1 2" id="KW-0694">RNA-binding</keyword>
<comment type="caution">
    <text evidence="4">The sequence shown here is derived from an EMBL/GenBank/DDBJ whole genome shotgun (WGS) entry which is preliminary data.</text>
</comment>
<proteinExistence type="predicted"/>
<feature type="non-terminal residue" evidence="4">
    <location>
        <position position="117"/>
    </location>
</feature>
<dbReference type="Pfam" id="PF00076">
    <property type="entry name" value="RRM_1"/>
    <property type="match status" value="1"/>
</dbReference>
<accession>A0AA38FXF5</accession>
<dbReference type="PROSITE" id="PS50102">
    <property type="entry name" value="RRM"/>
    <property type="match status" value="1"/>
</dbReference>
<dbReference type="Proteomes" id="UP000824469">
    <property type="component" value="Unassembled WGS sequence"/>
</dbReference>
<protein>
    <recommendedName>
        <fullName evidence="3">RRM domain-containing protein</fullName>
    </recommendedName>
</protein>
<dbReference type="InterPro" id="IPR035979">
    <property type="entry name" value="RBD_domain_sf"/>
</dbReference>
<organism evidence="4 5">
    <name type="scientific">Taxus chinensis</name>
    <name type="common">Chinese yew</name>
    <name type="synonym">Taxus wallichiana var. chinensis</name>
    <dbReference type="NCBI Taxonomy" id="29808"/>
    <lineage>
        <taxon>Eukaryota</taxon>
        <taxon>Viridiplantae</taxon>
        <taxon>Streptophyta</taxon>
        <taxon>Embryophyta</taxon>
        <taxon>Tracheophyta</taxon>
        <taxon>Spermatophyta</taxon>
        <taxon>Pinopsida</taxon>
        <taxon>Pinidae</taxon>
        <taxon>Conifers II</taxon>
        <taxon>Cupressales</taxon>
        <taxon>Taxaceae</taxon>
        <taxon>Taxus</taxon>
    </lineage>
</organism>
<dbReference type="PANTHER" id="PTHR10352">
    <property type="entry name" value="EUKARYOTIC TRANSLATION INITIATION FACTOR 3 SUBUNIT G"/>
    <property type="match status" value="1"/>
</dbReference>
<evidence type="ECO:0000256" key="1">
    <source>
        <dbReference type="ARBA" id="ARBA00022884"/>
    </source>
</evidence>
<gene>
    <name evidence="4" type="ORF">KI387_026865</name>
</gene>
<evidence type="ECO:0000256" key="2">
    <source>
        <dbReference type="PROSITE-ProRule" id="PRU00176"/>
    </source>
</evidence>
<dbReference type="SUPFAM" id="SSF54928">
    <property type="entry name" value="RNA-binding domain, RBD"/>
    <property type="match status" value="1"/>
</dbReference>
<dbReference type="InterPro" id="IPR012677">
    <property type="entry name" value="Nucleotide-bd_a/b_plait_sf"/>
</dbReference>
<evidence type="ECO:0000313" key="4">
    <source>
        <dbReference type="EMBL" id="KAH9311830.1"/>
    </source>
</evidence>
<dbReference type="Gene3D" id="3.30.70.330">
    <property type="match status" value="1"/>
</dbReference>
<feature type="domain" description="RRM" evidence="3">
    <location>
        <begin position="38"/>
        <end position="116"/>
    </location>
</feature>
<feature type="non-terminal residue" evidence="4">
    <location>
        <position position="1"/>
    </location>
</feature>
<name>A0AA38FXF5_TAXCH</name>
<dbReference type="AlphaFoldDB" id="A0AA38FXF5"/>
<evidence type="ECO:0000313" key="5">
    <source>
        <dbReference type="Proteomes" id="UP000824469"/>
    </source>
</evidence>
<dbReference type="EMBL" id="JAHRHJ020000006">
    <property type="protein sequence ID" value="KAH9311830.1"/>
    <property type="molecule type" value="Genomic_DNA"/>
</dbReference>
<dbReference type="GO" id="GO:0003723">
    <property type="term" value="F:RNA binding"/>
    <property type="evidence" value="ECO:0007669"/>
    <property type="project" value="UniProtKB-UniRule"/>
</dbReference>
<keyword evidence="5" id="KW-1185">Reference proteome</keyword>
<sequence length="117" mass="14006">FYCNNQLFECLQTSDTFSPDMGFVDRFGYTIRYKNDENSDQVTNMFKDKMYVDVHELFKLSGHITHVYLDMDQKTRVSRGFGFVNFINREDPQRYINKLNSCVYHNHILRVEWATPV</sequence>
<reference evidence="4 5" key="1">
    <citation type="journal article" date="2021" name="Nat. Plants">
        <title>The Taxus genome provides insights into paclitaxel biosynthesis.</title>
        <authorList>
            <person name="Xiong X."/>
            <person name="Gou J."/>
            <person name="Liao Q."/>
            <person name="Li Y."/>
            <person name="Zhou Q."/>
            <person name="Bi G."/>
            <person name="Li C."/>
            <person name="Du R."/>
            <person name="Wang X."/>
            <person name="Sun T."/>
            <person name="Guo L."/>
            <person name="Liang H."/>
            <person name="Lu P."/>
            <person name="Wu Y."/>
            <person name="Zhang Z."/>
            <person name="Ro D.K."/>
            <person name="Shang Y."/>
            <person name="Huang S."/>
            <person name="Yan J."/>
        </authorList>
    </citation>
    <scope>NUCLEOTIDE SEQUENCE [LARGE SCALE GENOMIC DNA]</scope>
    <source>
        <strain evidence="4">Ta-2019</strain>
    </source>
</reference>